<proteinExistence type="predicted"/>
<keyword evidence="2" id="KW-1185">Reference proteome</keyword>
<sequence length="168" mass="19226">MITSLAFLPVEEIPNEINGAPRFPLEIWNVRHQTIKNSHRTNNFSEGWNSSFNKLVGSANPSFWSVLRSLQLDECSSHLNKNTRKKNQNTQNKIHDACVQHERTSGTPKIILDNVDPTNIVPIKIRDRTSVVPIQIRDPTSTLPVISLFSIQDPTRMRRKKVVYVLMT</sequence>
<dbReference type="Proteomes" id="UP000478052">
    <property type="component" value="Unassembled WGS sequence"/>
</dbReference>
<evidence type="ECO:0000313" key="1">
    <source>
        <dbReference type="EMBL" id="KAF0755234.1"/>
    </source>
</evidence>
<gene>
    <name evidence="1" type="ORF">FWK35_00014479</name>
</gene>
<protein>
    <submittedName>
        <fullName evidence="1">Uncharacterized protein</fullName>
    </submittedName>
</protein>
<reference evidence="1 2" key="1">
    <citation type="submission" date="2019-08" db="EMBL/GenBank/DDBJ databases">
        <title>Whole genome of Aphis craccivora.</title>
        <authorList>
            <person name="Voronova N.V."/>
            <person name="Shulinski R.S."/>
            <person name="Bandarenka Y.V."/>
            <person name="Zhorov D.G."/>
            <person name="Warner D."/>
        </authorList>
    </citation>
    <scope>NUCLEOTIDE SEQUENCE [LARGE SCALE GENOMIC DNA]</scope>
    <source>
        <strain evidence="1">180601</strain>
        <tissue evidence="1">Whole Body</tissue>
    </source>
</reference>
<dbReference type="EMBL" id="VUJU01004203">
    <property type="protein sequence ID" value="KAF0755234.1"/>
    <property type="molecule type" value="Genomic_DNA"/>
</dbReference>
<feature type="non-terminal residue" evidence="1">
    <location>
        <position position="168"/>
    </location>
</feature>
<organism evidence="1 2">
    <name type="scientific">Aphis craccivora</name>
    <name type="common">Cowpea aphid</name>
    <dbReference type="NCBI Taxonomy" id="307492"/>
    <lineage>
        <taxon>Eukaryota</taxon>
        <taxon>Metazoa</taxon>
        <taxon>Ecdysozoa</taxon>
        <taxon>Arthropoda</taxon>
        <taxon>Hexapoda</taxon>
        <taxon>Insecta</taxon>
        <taxon>Pterygota</taxon>
        <taxon>Neoptera</taxon>
        <taxon>Paraneoptera</taxon>
        <taxon>Hemiptera</taxon>
        <taxon>Sternorrhyncha</taxon>
        <taxon>Aphidomorpha</taxon>
        <taxon>Aphidoidea</taxon>
        <taxon>Aphididae</taxon>
        <taxon>Aphidini</taxon>
        <taxon>Aphis</taxon>
        <taxon>Aphis</taxon>
    </lineage>
</organism>
<evidence type="ECO:0000313" key="2">
    <source>
        <dbReference type="Proteomes" id="UP000478052"/>
    </source>
</evidence>
<accession>A0A6G0YGD8</accession>
<name>A0A6G0YGD8_APHCR</name>
<dbReference type="AlphaFoldDB" id="A0A6G0YGD8"/>
<dbReference type="OrthoDB" id="10675490at2759"/>
<comment type="caution">
    <text evidence="1">The sequence shown here is derived from an EMBL/GenBank/DDBJ whole genome shotgun (WGS) entry which is preliminary data.</text>
</comment>